<dbReference type="KEGG" id="pfy:PFICI_04566"/>
<keyword evidence="4" id="KW-0804">Transcription</keyword>
<dbReference type="PANTHER" id="PTHR47660">
    <property type="entry name" value="TRANSCRIPTION FACTOR WITH C2H2 AND ZN(2)-CYS(6) DNA BINDING DOMAIN (EUROFUNG)-RELATED-RELATED"/>
    <property type="match status" value="1"/>
</dbReference>
<evidence type="ECO:0000313" key="8">
    <source>
        <dbReference type="Proteomes" id="UP000030651"/>
    </source>
</evidence>
<evidence type="ECO:0000256" key="3">
    <source>
        <dbReference type="ARBA" id="ARBA00023015"/>
    </source>
</evidence>
<dbReference type="Proteomes" id="UP000030651">
    <property type="component" value="Unassembled WGS sequence"/>
</dbReference>
<keyword evidence="5" id="KW-0539">Nucleus</keyword>
<dbReference type="OMA" id="MWHFLNL"/>
<organism evidence="7 8">
    <name type="scientific">Pestalotiopsis fici (strain W106-1 / CGMCC3.15140)</name>
    <dbReference type="NCBI Taxonomy" id="1229662"/>
    <lineage>
        <taxon>Eukaryota</taxon>
        <taxon>Fungi</taxon>
        <taxon>Dikarya</taxon>
        <taxon>Ascomycota</taxon>
        <taxon>Pezizomycotina</taxon>
        <taxon>Sordariomycetes</taxon>
        <taxon>Xylariomycetidae</taxon>
        <taxon>Amphisphaeriales</taxon>
        <taxon>Sporocadaceae</taxon>
        <taxon>Pestalotiopsis</taxon>
    </lineage>
</organism>
<dbReference type="EMBL" id="KI912111">
    <property type="protein sequence ID" value="ETS82690.1"/>
    <property type="molecule type" value="Genomic_DNA"/>
</dbReference>
<accession>W3X9F0</accession>
<evidence type="ECO:0000256" key="5">
    <source>
        <dbReference type="ARBA" id="ARBA00023242"/>
    </source>
</evidence>
<keyword evidence="3" id="KW-0805">Transcription regulation</keyword>
<proteinExistence type="predicted"/>
<keyword evidence="2" id="KW-0862">Zinc</keyword>
<gene>
    <name evidence="7" type="ORF">PFICI_04566</name>
</gene>
<dbReference type="PANTHER" id="PTHR47660:SF2">
    <property type="entry name" value="TRANSCRIPTION FACTOR WITH C2H2 AND ZN(2)-CYS(6) DNA BINDING DOMAIN (EUROFUNG)"/>
    <property type="match status" value="1"/>
</dbReference>
<dbReference type="InParanoid" id="W3X9F0"/>
<feature type="compositionally biased region" description="Polar residues" evidence="6">
    <location>
        <begin position="7"/>
        <end position="17"/>
    </location>
</feature>
<evidence type="ECO:0008006" key="9">
    <source>
        <dbReference type="Google" id="ProtNLM"/>
    </source>
</evidence>
<keyword evidence="8" id="KW-1185">Reference proteome</keyword>
<dbReference type="GO" id="GO:0046872">
    <property type="term" value="F:metal ion binding"/>
    <property type="evidence" value="ECO:0007669"/>
    <property type="project" value="UniProtKB-KW"/>
</dbReference>
<evidence type="ECO:0000313" key="7">
    <source>
        <dbReference type="EMBL" id="ETS82690.1"/>
    </source>
</evidence>
<feature type="region of interest" description="Disordered" evidence="6">
    <location>
        <begin position="1"/>
        <end position="59"/>
    </location>
</feature>
<reference evidence="8" key="1">
    <citation type="journal article" date="2015" name="BMC Genomics">
        <title>Genomic and transcriptomic analysis of the endophytic fungus Pestalotiopsis fici reveals its lifestyle and high potential for synthesis of natural products.</title>
        <authorList>
            <person name="Wang X."/>
            <person name="Zhang X."/>
            <person name="Liu L."/>
            <person name="Xiang M."/>
            <person name="Wang W."/>
            <person name="Sun X."/>
            <person name="Che Y."/>
            <person name="Guo L."/>
            <person name="Liu G."/>
            <person name="Guo L."/>
            <person name="Wang C."/>
            <person name="Yin W.B."/>
            <person name="Stadler M."/>
            <person name="Zhang X."/>
            <person name="Liu X."/>
        </authorList>
    </citation>
    <scope>NUCLEOTIDE SEQUENCE [LARGE SCALE GENOMIC DNA]</scope>
    <source>
        <strain evidence="8">W106-1 / CGMCC3.15140</strain>
    </source>
</reference>
<evidence type="ECO:0000256" key="2">
    <source>
        <dbReference type="ARBA" id="ARBA00022833"/>
    </source>
</evidence>
<evidence type="ECO:0000256" key="1">
    <source>
        <dbReference type="ARBA" id="ARBA00022723"/>
    </source>
</evidence>
<sequence length="795" mass="87977">MDMLATPIQTDGATQWSRALHDNEGSQPELVASARRQEIGKRQQRHREHSTSTAAMSYGGANGISNIEPQGGVSYGEYGSDTVQHQLDMIGSPHTADDQISTGFLDFLSSDSVLFNFDVPSGHNSPRTHLSTQSSDRAGNIPAERFSQVARLWPIRTAENSAHMTRFSLWSEVIEFAGDNICTDPSNSKTSPSLSIGDQDESKWGLDEDKRLLLMQEPMAIGIDNQTGMLDNRPMNSDFPTTRLLNIALDSAFRQPQSVLVFIHRATFSAKTASNSIIFPLCLLGLATLDSRAAKEHTLAYLPMATEQCCTQLAHFQSQAGNSLELITRLISATLLLATWSMIPLNASREETLVQMLHMQVMLRAKNAGLLLPPQTGCLSLSQGLLEKIQGRAQSRSDDVPSDDGLWKAWARVESVKRLVSVLTVMDAWWSHNMSSRPQLSSNYVGLEMPGSTSLFRCTSARTWRRLIDEETKIFNDCALIQHYPLLIQLPGMDDPSPISVVGLLSTVWIRINEICLSMPVYAQPQNHSSVMPQRIVAYEEQGKQLGYILYEIHTKYTSFLQLKNPNCLVLWHFLNLHLFCQVSIFELAAGHSGAESARTALQEIAAWCHKPEARRACLHAAGIYTAMSRLRIKDGTMFHSEASLFTAALVLGLYVFMMQPETDSQHGSDCATPETNSSQRVEPYEFLNDVDWSTLRGGRLGLGEPLLPSSSSPAVVEFPVPVGGDEPSRAARQFIRNGGPVSFSGFICAGGYQSAKMVLHEFASLLEGIGKWKAKRYCYILKIMSDTLLDIDDR</sequence>
<evidence type="ECO:0000256" key="4">
    <source>
        <dbReference type="ARBA" id="ARBA00023163"/>
    </source>
</evidence>
<name>W3X9F0_PESFW</name>
<dbReference type="RefSeq" id="XP_007831338.1">
    <property type="nucleotide sequence ID" value="XM_007833147.1"/>
</dbReference>
<dbReference type="OrthoDB" id="4777695at2759"/>
<dbReference type="GeneID" id="19269579"/>
<dbReference type="AlphaFoldDB" id="W3X9F0"/>
<protein>
    <recommendedName>
        <fullName evidence="9">Transcription factor domain-containing protein</fullName>
    </recommendedName>
</protein>
<keyword evidence="1" id="KW-0479">Metal-binding</keyword>
<evidence type="ECO:0000256" key="6">
    <source>
        <dbReference type="SAM" id="MobiDB-lite"/>
    </source>
</evidence>
<dbReference type="HOGENOM" id="CLU_008999_1_1_1"/>
<dbReference type="eggNOG" id="KOG1721">
    <property type="taxonomic scope" value="Eukaryota"/>
</dbReference>